<dbReference type="RefSeq" id="WP_370142472.1">
    <property type="nucleotide sequence ID" value="NZ_CP126003.1"/>
</dbReference>
<organism evidence="2 3">
    <name type="scientific">Bradyrhizobium elkanii</name>
    <dbReference type="NCBI Taxonomy" id="29448"/>
    <lineage>
        <taxon>Bacteria</taxon>
        <taxon>Pseudomonadati</taxon>
        <taxon>Pseudomonadota</taxon>
        <taxon>Alphaproteobacteria</taxon>
        <taxon>Hyphomicrobiales</taxon>
        <taxon>Nitrobacteraceae</taxon>
        <taxon>Bradyrhizobium</taxon>
    </lineage>
</organism>
<dbReference type="AlphaFoldDB" id="A0A8I2C519"/>
<feature type="domain" description="Propionyl-coenzyme A carboxylase BT" evidence="1">
    <location>
        <begin position="25"/>
        <end position="88"/>
    </location>
</feature>
<keyword evidence="2" id="KW-0436">Ligase</keyword>
<dbReference type="EMBL" id="JAFICZ010000001">
    <property type="protein sequence ID" value="MBP1293677.1"/>
    <property type="molecule type" value="Genomic_DNA"/>
</dbReference>
<reference evidence="2" key="1">
    <citation type="submission" date="2021-02" db="EMBL/GenBank/DDBJ databases">
        <title>Genomic Encyclopedia of Type Strains, Phase IV (KMG-V): Genome sequencing to study the core and pangenomes of soil and plant-associated prokaryotes.</title>
        <authorList>
            <person name="Whitman W."/>
        </authorList>
    </citation>
    <scope>NUCLEOTIDE SEQUENCE</scope>
    <source>
        <strain evidence="2">USDA 406</strain>
    </source>
</reference>
<accession>A0A8I2C519</accession>
<comment type="caution">
    <text evidence="2">The sequence shown here is derived from an EMBL/GenBank/DDBJ whole genome shotgun (WGS) entry which is preliminary data.</text>
</comment>
<evidence type="ECO:0000313" key="3">
    <source>
        <dbReference type="Proteomes" id="UP000673383"/>
    </source>
</evidence>
<sequence length="114" mass="12102">MHAHPIPREDDAIAVLFIGTDGLPGNPHNLVSRWGPVEPVWRGTIDGNFIAVQVRAINNGFRLAHHGFAIPVYVFTESEATSARLIPVTSGADAGKKLLCPMPGLACVIVLAVA</sequence>
<evidence type="ECO:0000313" key="2">
    <source>
        <dbReference type="EMBL" id="MBP1293677.1"/>
    </source>
</evidence>
<dbReference type="GO" id="GO:0004658">
    <property type="term" value="F:propionyl-CoA carboxylase activity"/>
    <property type="evidence" value="ECO:0007669"/>
    <property type="project" value="UniProtKB-EC"/>
</dbReference>
<proteinExistence type="predicted"/>
<dbReference type="Proteomes" id="UP000673383">
    <property type="component" value="Unassembled WGS sequence"/>
</dbReference>
<dbReference type="Gene3D" id="3.30.700.30">
    <property type="match status" value="1"/>
</dbReference>
<dbReference type="EC" id="6.4.1.3" evidence="2"/>
<dbReference type="InterPro" id="IPR041265">
    <property type="entry name" value="PCC_BT"/>
</dbReference>
<name>A0A8I2C519_BRAEL</name>
<gene>
    <name evidence="2" type="ORF">JOH49_003430</name>
</gene>
<evidence type="ECO:0000259" key="1">
    <source>
        <dbReference type="Pfam" id="PF18140"/>
    </source>
</evidence>
<dbReference type="Pfam" id="PF18140">
    <property type="entry name" value="PCC_BT"/>
    <property type="match status" value="1"/>
</dbReference>
<protein>
    <submittedName>
        <fullName evidence="2">Propionyl-CoA carboxylase alpha chain</fullName>
        <ecNumber evidence="2">6.4.1.3</ecNumber>
    </submittedName>
</protein>